<feature type="domain" description="Tudor" evidence="1">
    <location>
        <begin position="170"/>
        <end position="228"/>
    </location>
</feature>
<dbReference type="Gene3D" id="2.30.30.140">
    <property type="match status" value="1"/>
</dbReference>
<dbReference type="EMBL" id="GFAC01002391">
    <property type="protein sequence ID" value="JAT96797.1"/>
    <property type="molecule type" value="mRNA"/>
</dbReference>
<dbReference type="AlphaFoldDB" id="A0A1E1XC15"/>
<accession>A0A1E1XC15</accession>
<protein>
    <submittedName>
        <fullName evidence="2">Putative transcriptional coactivator</fullName>
    </submittedName>
</protein>
<organism evidence="2">
    <name type="scientific">Amblyomma aureolatum</name>
    <dbReference type="NCBI Taxonomy" id="187763"/>
    <lineage>
        <taxon>Eukaryota</taxon>
        <taxon>Metazoa</taxon>
        <taxon>Ecdysozoa</taxon>
        <taxon>Arthropoda</taxon>
        <taxon>Chelicerata</taxon>
        <taxon>Arachnida</taxon>
        <taxon>Acari</taxon>
        <taxon>Parasitiformes</taxon>
        <taxon>Ixodida</taxon>
        <taxon>Ixodoidea</taxon>
        <taxon>Ixodidae</taxon>
        <taxon>Amblyomminae</taxon>
        <taxon>Amblyomma</taxon>
    </lineage>
</organism>
<dbReference type="Gene3D" id="2.40.50.90">
    <property type="match status" value="1"/>
</dbReference>
<evidence type="ECO:0000259" key="1">
    <source>
        <dbReference type="PROSITE" id="PS50304"/>
    </source>
</evidence>
<dbReference type="SMART" id="SM00333">
    <property type="entry name" value="TUDOR"/>
    <property type="match status" value="1"/>
</dbReference>
<dbReference type="Pfam" id="PF00567">
    <property type="entry name" value="TUDOR"/>
    <property type="match status" value="1"/>
</dbReference>
<evidence type="ECO:0000313" key="2">
    <source>
        <dbReference type="EMBL" id="JAT96797.1"/>
    </source>
</evidence>
<dbReference type="PROSITE" id="PS50304">
    <property type="entry name" value="TUDOR"/>
    <property type="match status" value="1"/>
</dbReference>
<dbReference type="FunFam" id="2.30.30.140:FF:000018">
    <property type="entry name" value="Serine/threonine-protein kinase 31"/>
    <property type="match status" value="1"/>
</dbReference>
<sequence length="306" mass="33936">MFEDVPVLCLEVEMYGLKPFSSTGAWPLKALDTVHYTLVEQNCSMVVKERPTETSRAKVLLYLPDGVSLYEFMLETGMACKADPEPESSGGFDETDIVPCPYKSVELPAAGLFPVVVTNLVQADVACIQLSKFDSAVNDEQKAINSSIESFVAMAAELQEVAKDCPLLQNTSEGTPCLGKYGYDKLWYRGLVLGTQKKKVSVLYVDYGNSEVISRSNLRVLPPKYFDIPIQCKECRLHGVRVVGDEFNARKMLSDILFEGNNTVYLAKIKNKESTPIEIDLLNSSSLDLVYKPLAEKGYITIDDNP</sequence>
<proteinExistence type="evidence at transcript level"/>
<dbReference type="GO" id="GO:0005737">
    <property type="term" value="C:cytoplasm"/>
    <property type="evidence" value="ECO:0007669"/>
    <property type="project" value="UniProtKB-ARBA"/>
</dbReference>
<dbReference type="SUPFAM" id="SSF63748">
    <property type="entry name" value="Tudor/PWWP/MBT"/>
    <property type="match status" value="1"/>
</dbReference>
<dbReference type="InterPro" id="IPR002999">
    <property type="entry name" value="Tudor"/>
</dbReference>
<reference evidence="2" key="1">
    <citation type="journal article" date="2017" name="Front. Cell. Infect. Microbiol.">
        <title>The Distinct Transcriptional Response of the Midgut of Amblyomma sculptum and Amblyomma aureolatum Ticks to Rickettsia rickettsii Correlates to Their Differences in Susceptibility to Infection.</title>
        <authorList>
            <person name="Martins L.A."/>
            <person name="Galletti M.F.B.M."/>
            <person name="Ribeiro J.M."/>
            <person name="Fujita A."/>
            <person name="Costa F.B."/>
            <person name="Labruna M.B."/>
            <person name="Daffre S."/>
            <person name="Fogaca A.C."/>
        </authorList>
    </citation>
    <scope>NUCLEOTIDE SEQUENCE</scope>
</reference>
<dbReference type="PANTHER" id="PTHR16442">
    <property type="entry name" value="RING FINGER PROTEIN 17"/>
    <property type="match status" value="1"/>
</dbReference>
<dbReference type="InterPro" id="IPR035437">
    <property type="entry name" value="SNase_OB-fold_sf"/>
</dbReference>
<name>A0A1E1XC15_9ACAR</name>
<dbReference type="PANTHER" id="PTHR16442:SF1">
    <property type="entry name" value="RING FINGER PROTEIN 17"/>
    <property type="match status" value="1"/>
</dbReference>